<proteinExistence type="predicted"/>
<protein>
    <recommendedName>
        <fullName evidence="1">Phage head morphogenesis domain-containing protein</fullName>
    </recommendedName>
</protein>
<dbReference type="EMBL" id="LN890655">
    <property type="protein sequence ID" value="CUS05415.2"/>
    <property type="molecule type" value="Genomic_DNA"/>
</dbReference>
<reference evidence="2" key="1">
    <citation type="submission" date="2016-01" db="EMBL/GenBank/DDBJ databases">
        <authorList>
            <person name="Mcilroy J.S."/>
            <person name="Karst M S."/>
            <person name="Albertsen M."/>
        </authorList>
    </citation>
    <scope>NUCLEOTIDE SEQUENCE</scope>
    <source>
        <strain evidence="2">Cfx-K</strain>
    </source>
</reference>
<evidence type="ECO:0000259" key="1">
    <source>
        <dbReference type="Pfam" id="PF04233"/>
    </source>
</evidence>
<keyword evidence="3" id="KW-1185">Reference proteome</keyword>
<evidence type="ECO:0000313" key="3">
    <source>
        <dbReference type="Proteomes" id="UP000215027"/>
    </source>
</evidence>
<dbReference type="InterPro" id="IPR006528">
    <property type="entry name" value="Phage_head_morphogenesis_dom"/>
</dbReference>
<dbReference type="AlphaFoldDB" id="A0A160T8D4"/>
<feature type="domain" description="Phage head morphogenesis" evidence="1">
    <location>
        <begin position="117"/>
        <end position="223"/>
    </location>
</feature>
<sequence length="451" mass="49545">MRRMEREFQAGVERALSALRLELVRGLNDGNVGQLTARLDDEGVTRPFQDAVVGQLRRVAVAGSEFGREQVEAHVFGVRKAVEVGVWELANNAAAQWAMSYGYELARGLVQTTRDALQAEVAEYVRNSETIGQLTGRIRAASGFSAERARMIAVTEVTRAFAEGNMVSWRASGVIQKRRWNTNNDELVCPVCGPLAGKVVALDAPFDGGIGNPPAHPRCRCWITPVVVDDSSLLRPAGIPVSRQLRITERGRIGEALDRGLVAIDRVHGARNLPELPIAAGRLPDFVDGRYRSAGSRGVGIVISEEASTRNGMYALVHEVGHYLDHAGLPGSGFSSESGELAVWRAAAERSKAVNLLRDMRLNPKDYPGDFPQLSIYPDVGHLDYLLDARELWSRSYAQYIALRSGDELLIESIQVARAHRIYSGQHWDDTDFLPIAEAIDGIFKGLGWLR</sequence>
<dbReference type="Proteomes" id="UP000215027">
    <property type="component" value="Chromosome I"/>
</dbReference>
<gene>
    <name evidence="2" type="ORF">CFX0092_A3537</name>
</gene>
<dbReference type="KEGG" id="pbf:CFX0092_A3537"/>
<dbReference type="NCBIfam" id="TIGR01641">
    <property type="entry name" value="phageSPP1_gp7"/>
    <property type="match status" value="1"/>
</dbReference>
<dbReference type="Pfam" id="PF04233">
    <property type="entry name" value="Phage_Mu_F"/>
    <property type="match status" value="1"/>
</dbReference>
<name>A0A160T8D4_9CHLR</name>
<evidence type="ECO:0000313" key="2">
    <source>
        <dbReference type="EMBL" id="CUS05415.2"/>
    </source>
</evidence>
<accession>A0A160T8D4</accession>
<organism evidence="2 3">
    <name type="scientific">Candidatus Promineifilum breve</name>
    <dbReference type="NCBI Taxonomy" id="1806508"/>
    <lineage>
        <taxon>Bacteria</taxon>
        <taxon>Bacillati</taxon>
        <taxon>Chloroflexota</taxon>
        <taxon>Ardenticatenia</taxon>
        <taxon>Candidatus Promineifilales</taxon>
        <taxon>Candidatus Promineifilaceae</taxon>
        <taxon>Candidatus Promineifilum</taxon>
    </lineage>
</organism>